<evidence type="ECO:0000313" key="5">
    <source>
        <dbReference type="Proteomes" id="UP000638648"/>
    </source>
</evidence>
<dbReference type="InterPro" id="IPR027417">
    <property type="entry name" value="P-loop_NTPase"/>
</dbReference>
<comment type="caution">
    <text evidence="4">The sequence shown here is derived from an EMBL/GenBank/DDBJ whole genome shotgun (WGS) entry which is preliminary data.</text>
</comment>
<evidence type="ECO:0000313" key="4">
    <source>
        <dbReference type="EMBL" id="MBE1605388.1"/>
    </source>
</evidence>
<evidence type="ECO:0000259" key="3">
    <source>
        <dbReference type="Pfam" id="PF00685"/>
    </source>
</evidence>
<dbReference type="Proteomes" id="UP000638648">
    <property type="component" value="Unassembled WGS sequence"/>
</dbReference>
<dbReference type="Pfam" id="PF00685">
    <property type="entry name" value="Sulfotransfer_1"/>
    <property type="match status" value="1"/>
</dbReference>
<evidence type="ECO:0000256" key="2">
    <source>
        <dbReference type="ARBA" id="ARBA00022679"/>
    </source>
</evidence>
<keyword evidence="5" id="KW-1185">Reference proteome</keyword>
<dbReference type="SUPFAM" id="SSF52540">
    <property type="entry name" value="P-loop containing nucleoside triphosphate hydrolases"/>
    <property type="match status" value="1"/>
</dbReference>
<protein>
    <recommendedName>
        <fullName evidence="3">Sulfotransferase domain-containing protein</fullName>
    </recommendedName>
</protein>
<sequence>MPHSPVRYQSADEDSARWEGFPFRSGDIVISTRSKSGTTWMQMICALLVFQTPNPPAKLSELSPWLDWLVVSRDAVYARLAAQEHRRFIKTHTPLDGIPLDERATYIVVARHPLDTAVSLYHQGDNLDRGRLRELIGQPEPEPHKPPAPRLPLRDWLLSWIDRHVDPREEMDSLPGVMAHLSDAWARRGEKNVVLVHYGDLSADLEGEMRRLASRLGITVPEEAWPALVRAATFEQMRANADQLAPDPAGIMKDRSAFFRHGTSGSARELLRPEEVARYHARVARLAPSDLLSWLHRERTGGS</sequence>
<name>A0A927RJ92_9ACTN</name>
<reference evidence="4" key="1">
    <citation type="submission" date="2020-10" db="EMBL/GenBank/DDBJ databases">
        <title>Sequencing the genomes of 1000 actinobacteria strains.</title>
        <authorList>
            <person name="Klenk H.-P."/>
        </authorList>
    </citation>
    <scope>NUCLEOTIDE SEQUENCE</scope>
    <source>
        <strain evidence="4">DSM 45354</strain>
    </source>
</reference>
<dbReference type="EMBL" id="JADBEM010000001">
    <property type="protein sequence ID" value="MBE1605388.1"/>
    <property type="molecule type" value="Genomic_DNA"/>
</dbReference>
<dbReference type="RefSeq" id="WP_192749736.1">
    <property type="nucleotide sequence ID" value="NZ_BAABJL010000199.1"/>
</dbReference>
<feature type="domain" description="Sulfotransferase" evidence="3">
    <location>
        <begin position="27"/>
        <end position="281"/>
    </location>
</feature>
<dbReference type="Gene3D" id="3.40.50.300">
    <property type="entry name" value="P-loop containing nucleotide triphosphate hydrolases"/>
    <property type="match status" value="1"/>
</dbReference>
<dbReference type="PANTHER" id="PTHR11783">
    <property type="entry name" value="SULFOTRANSFERASE SULT"/>
    <property type="match status" value="1"/>
</dbReference>
<organism evidence="4 5">
    <name type="scientific">Actinopolymorpha pittospori</name>
    <dbReference type="NCBI Taxonomy" id="648752"/>
    <lineage>
        <taxon>Bacteria</taxon>
        <taxon>Bacillati</taxon>
        <taxon>Actinomycetota</taxon>
        <taxon>Actinomycetes</taxon>
        <taxon>Propionibacteriales</taxon>
        <taxon>Actinopolymorphaceae</taxon>
        <taxon>Actinopolymorpha</taxon>
    </lineage>
</organism>
<dbReference type="AlphaFoldDB" id="A0A927RJ92"/>
<comment type="similarity">
    <text evidence="1">Belongs to the sulfotransferase 1 family.</text>
</comment>
<proteinExistence type="inferred from homology"/>
<accession>A0A927RJ92</accession>
<dbReference type="GO" id="GO:0008146">
    <property type="term" value="F:sulfotransferase activity"/>
    <property type="evidence" value="ECO:0007669"/>
    <property type="project" value="InterPro"/>
</dbReference>
<gene>
    <name evidence="4" type="ORF">HEB94_002236</name>
</gene>
<dbReference type="InterPro" id="IPR000863">
    <property type="entry name" value="Sulfotransferase_dom"/>
</dbReference>
<keyword evidence="2" id="KW-0808">Transferase</keyword>
<evidence type="ECO:0000256" key="1">
    <source>
        <dbReference type="ARBA" id="ARBA00005771"/>
    </source>
</evidence>